<dbReference type="AlphaFoldDB" id="A0A0A9AL09"/>
<sequence>MSYIDAGRKNVRYFLFLLFP</sequence>
<evidence type="ECO:0000313" key="1">
    <source>
        <dbReference type="EMBL" id="JAD47777.1"/>
    </source>
</evidence>
<dbReference type="EMBL" id="GBRH01250118">
    <property type="protein sequence ID" value="JAD47777.1"/>
    <property type="molecule type" value="Transcribed_RNA"/>
</dbReference>
<reference evidence="1" key="2">
    <citation type="journal article" date="2015" name="Data Brief">
        <title>Shoot transcriptome of the giant reed, Arundo donax.</title>
        <authorList>
            <person name="Barrero R.A."/>
            <person name="Guerrero F.D."/>
            <person name="Moolhuijzen P."/>
            <person name="Goolsby J.A."/>
            <person name="Tidwell J."/>
            <person name="Bellgard S.E."/>
            <person name="Bellgard M.I."/>
        </authorList>
    </citation>
    <scope>NUCLEOTIDE SEQUENCE</scope>
    <source>
        <tissue evidence="1">Shoot tissue taken approximately 20 cm above the soil surface</tissue>
    </source>
</reference>
<accession>A0A0A9AL09</accession>
<name>A0A0A9AL09_ARUDO</name>
<protein>
    <submittedName>
        <fullName evidence="1">Uncharacterized protein</fullName>
    </submittedName>
</protein>
<reference evidence="1" key="1">
    <citation type="submission" date="2014-09" db="EMBL/GenBank/DDBJ databases">
        <authorList>
            <person name="Magalhaes I.L.F."/>
            <person name="Oliveira U."/>
            <person name="Santos F.R."/>
            <person name="Vidigal T.H.D.A."/>
            <person name="Brescovit A.D."/>
            <person name="Santos A.J."/>
        </authorList>
    </citation>
    <scope>NUCLEOTIDE SEQUENCE</scope>
    <source>
        <tissue evidence="1">Shoot tissue taken approximately 20 cm above the soil surface</tissue>
    </source>
</reference>
<organism evidence="1">
    <name type="scientific">Arundo donax</name>
    <name type="common">Giant reed</name>
    <name type="synonym">Donax arundinaceus</name>
    <dbReference type="NCBI Taxonomy" id="35708"/>
    <lineage>
        <taxon>Eukaryota</taxon>
        <taxon>Viridiplantae</taxon>
        <taxon>Streptophyta</taxon>
        <taxon>Embryophyta</taxon>
        <taxon>Tracheophyta</taxon>
        <taxon>Spermatophyta</taxon>
        <taxon>Magnoliopsida</taxon>
        <taxon>Liliopsida</taxon>
        <taxon>Poales</taxon>
        <taxon>Poaceae</taxon>
        <taxon>PACMAD clade</taxon>
        <taxon>Arundinoideae</taxon>
        <taxon>Arundineae</taxon>
        <taxon>Arundo</taxon>
    </lineage>
</organism>
<proteinExistence type="predicted"/>